<reference evidence="8" key="1">
    <citation type="submission" date="2020-09" db="EMBL/GenBank/DDBJ databases">
        <title>A novel bacterium of genus Paenibacillus, isolated from South China Sea.</title>
        <authorList>
            <person name="Huang H."/>
            <person name="Mo K."/>
            <person name="Hu Y."/>
        </authorList>
    </citation>
    <scope>NUCLEOTIDE SEQUENCE</scope>
    <source>
        <strain evidence="8">IB182493</strain>
    </source>
</reference>
<evidence type="ECO:0000256" key="6">
    <source>
        <dbReference type="SAM" id="Phobius"/>
    </source>
</evidence>
<organism evidence="8 9">
    <name type="scientific">Paenibacillus arenilitoris</name>
    <dbReference type="NCBI Taxonomy" id="2772299"/>
    <lineage>
        <taxon>Bacteria</taxon>
        <taxon>Bacillati</taxon>
        <taxon>Bacillota</taxon>
        <taxon>Bacilli</taxon>
        <taxon>Bacillales</taxon>
        <taxon>Paenibacillaceae</taxon>
        <taxon>Paenibacillus</taxon>
    </lineage>
</organism>
<dbReference type="InterPro" id="IPR018076">
    <property type="entry name" value="T2SS_GspF_dom"/>
</dbReference>
<dbReference type="Proteomes" id="UP000632125">
    <property type="component" value="Unassembled WGS sequence"/>
</dbReference>
<sequence length="276" mass="30732">MRREAGLVHRLLAWCGWESDVVISKARSGRLTDYGEYPLSRKEFFVAAAVAGAALFAGVYLFYHSAVIAGLAAAAGIAAPRFRRRALLMKRQERLKLQFKEALFSLTSSLAAGRSLENAFLSTLDDLKLLYPDPRTELLLEFQIVRFRLDNAEPIEYALRNFADRAHIEEIDQFVDALAACKRSGGDLLEVMKRTAAIIGEKLEIEQEIAVMVAQKRFEGKIMMAVPFVFLAFLGIAAPDYMAPLYAGAGYLLLTGALLALLLCFRIMGKIMDIRM</sequence>
<keyword evidence="4 6" id="KW-1133">Transmembrane helix</keyword>
<keyword evidence="3 6" id="KW-0812">Transmembrane</keyword>
<feature type="domain" description="Type II secretion system protein GspF" evidence="7">
    <location>
        <begin position="105"/>
        <end position="234"/>
    </location>
</feature>
<comment type="subcellular location">
    <subcellularLocation>
        <location evidence="1">Cell membrane</location>
        <topology evidence="1">Multi-pass membrane protein</topology>
    </subcellularLocation>
</comment>
<keyword evidence="9" id="KW-1185">Reference proteome</keyword>
<evidence type="ECO:0000313" key="9">
    <source>
        <dbReference type="Proteomes" id="UP000632125"/>
    </source>
</evidence>
<proteinExistence type="predicted"/>
<dbReference type="PANTHER" id="PTHR35007">
    <property type="entry name" value="INTEGRAL MEMBRANE PROTEIN-RELATED"/>
    <property type="match status" value="1"/>
</dbReference>
<protein>
    <submittedName>
        <fullName evidence="8">Type II secretion system F family protein</fullName>
    </submittedName>
</protein>
<evidence type="ECO:0000256" key="3">
    <source>
        <dbReference type="ARBA" id="ARBA00022692"/>
    </source>
</evidence>
<gene>
    <name evidence="8" type="ORF">IDH41_04235</name>
</gene>
<feature type="transmembrane region" description="Helical" evidence="6">
    <location>
        <begin position="66"/>
        <end position="82"/>
    </location>
</feature>
<evidence type="ECO:0000256" key="5">
    <source>
        <dbReference type="ARBA" id="ARBA00023136"/>
    </source>
</evidence>
<name>A0A927CKY4_9BACL</name>
<keyword evidence="5 6" id="KW-0472">Membrane</keyword>
<dbReference type="EMBL" id="JACXIY010000005">
    <property type="protein sequence ID" value="MBD2867776.1"/>
    <property type="molecule type" value="Genomic_DNA"/>
</dbReference>
<dbReference type="AlphaFoldDB" id="A0A927CKY4"/>
<evidence type="ECO:0000256" key="4">
    <source>
        <dbReference type="ARBA" id="ARBA00022989"/>
    </source>
</evidence>
<dbReference type="GO" id="GO:0005886">
    <property type="term" value="C:plasma membrane"/>
    <property type="evidence" value="ECO:0007669"/>
    <property type="project" value="UniProtKB-SubCell"/>
</dbReference>
<evidence type="ECO:0000256" key="2">
    <source>
        <dbReference type="ARBA" id="ARBA00022475"/>
    </source>
</evidence>
<comment type="caution">
    <text evidence="8">The sequence shown here is derived from an EMBL/GenBank/DDBJ whole genome shotgun (WGS) entry which is preliminary data.</text>
</comment>
<dbReference type="Pfam" id="PF00482">
    <property type="entry name" value="T2SSF"/>
    <property type="match status" value="1"/>
</dbReference>
<dbReference type="PANTHER" id="PTHR35007:SF1">
    <property type="entry name" value="PILUS ASSEMBLY PROTEIN"/>
    <property type="match status" value="1"/>
</dbReference>
<accession>A0A927CKY4</accession>
<feature type="transmembrane region" description="Helical" evidence="6">
    <location>
        <begin position="222"/>
        <end position="239"/>
    </location>
</feature>
<keyword evidence="2" id="KW-1003">Cell membrane</keyword>
<evidence type="ECO:0000259" key="7">
    <source>
        <dbReference type="Pfam" id="PF00482"/>
    </source>
</evidence>
<feature type="transmembrane region" description="Helical" evidence="6">
    <location>
        <begin position="44"/>
        <end position="60"/>
    </location>
</feature>
<evidence type="ECO:0000256" key="1">
    <source>
        <dbReference type="ARBA" id="ARBA00004651"/>
    </source>
</evidence>
<feature type="transmembrane region" description="Helical" evidence="6">
    <location>
        <begin position="245"/>
        <end position="268"/>
    </location>
</feature>
<evidence type="ECO:0000313" key="8">
    <source>
        <dbReference type="EMBL" id="MBD2867776.1"/>
    </source>
</evidence>